<dbReference type="Pfam" id="PF13419">
    <property type="entry name" value="HAD_2"/>
    <property type="match status" value="1"/>
</dbReference>
<dbReference type="InterPro" id="IPR050155">
    <property type="entry name" value="HAD-like_hydrolase_sf"/>
</dbReference>
<comment type="caution">
    <text evidence="1">The sequence shown here is derived from an EMBL/GenBank/DDBJ whole genome shotgun (WGS) entry which is preliminary data.</text>
</comment>
<dbReference type="EMBL" id="JAHWZX010000010">
    <property type="protein sequence ID" value="MBW4331525.1"/>
    <property type="molecule type" value="Genomic_DNA"/>
</dbReference>
<name>A0ABS6XMV4_9SPHN</name>
<dbReference type="RefSeq" id="WP_219238649.1">
    <property type="nucleotide sequence ID" value="NZ_JAHWZX010000010.1"/>
</dbReference>
<dbReference type="NCBIfam" id="TIGR01549">
    <property type="entry name" value="HAD-SF-IA-v1"/>
    <property type="match status" value="1"/>
</dbReference>
<keyword evidence="1" id="KW-0378">Hydrolase</keyword>
<keyword evidence="2" id="KW-1185">Reference proteome</keyword>
<dbReference type="InterPro" id="IPR006439">
    <property type="entry name" value="HAD-SF_hydro_IA"/>
</dbReference>
<sequence length="220" mass="23254">MTNRLAIFDCDGTLVDSQANICIAMEEAFNGAKLTPPERNAIRRIVGLSLVEAMAQLIPDGDADLHLTLADAYKDQFVKLRNTGAMLAEPLYDGIAETLGALEDAGWMLGVATGKSDRGLNLLLDHHGLKHRFVTLQTADRHPSKPHPAMLEAAIAEAVAAPETSVMIGDTTFDMAMGVAAGAHPLGVAWGYHAPDELGAAGARHVTGHASEILPYLAAL</sequence>
<protein>
    <submittedName>
        <fullName evidence="1">HAD-IA family hydrolase</fullName>
    </submittedName>
</protein>
<gene>
    <name evidence="1" type="ORF">KY084_11665</name>
</gene>
<reference evidence="1 2" key="1">
    <citation type="submission" date="2021-07" db="EMBL/GenBank/DDBJ databases">
        <title>Stakelama flava sp. nov., a novel endophytic bacterium isolated from branch of Kandelia candel.</title>
        <authorList>
            <person name="Tuo L."/>
        </authorList>
    </citation>
    <scope>NUCLEOTIDE SEQUENCE [LARGE SCALE GENOMIC DNA]</scope>
    <source>
        <strain evidence="1 2">CBK3Z-3</strain>
    </source>
</reference>
<dbReference type="GO" id="GO:0016787">
    <property type="term" value="F:hydrolase activity"/>
    <property type="evidence" value="ECO:0007669"/>
    <property type="project" value="UniProtKB-KW"/>
</dbReference>
<dbReference type="SFLD" id="SFLDG01129">
    <property type="entry name" value="C1.5:_HAD__Beta-PGM__Phosphata"/>
    <property type="match status" value="1"/>
</dbReference>
<dbReference type="Proteomes" id="UP001197214">
    <property type="component" value="Unassembled WGS sequence"/>
</dbReference>
<proteinExistence type="predicted"/>
<organism evidence="1 2">
    <name type="scientific">Stakelama flava</name>
    <dbReference type="NCBI Taxonomy" id="2860338"/>
    <lineage>
        <taxon>Bacteria</taxon>
        <taxon>Pseudomonadati</taxon>
        <taxon>Pseudomonadota</taxon>
        <taxon>Alphaproteobacteria</taxon>
        <taxon>Sphingomonadales</taxon>
        <taxon>Sphingomonadaceae</taxon>
        <taxon>Stakelama</taxon>
    </lineage>
</organism>
<dbReference type="InterPro" id="IPR041492">
    <property type="entry name" value="HAD_2"/>
</dbReference>
<accession>A0ABS6XMV4</accession>
<evidence type="ECO:0000313" key="2">
    <source>
        <dbReference type="Proteomes" id="UP001197214"/>
    </source>
</evidence>
<dbReference type="PANTHER" id="PTHR43434">
    <property type="entry name" value="PHOSPHOGLYCOLATE PHOSPHATASE"/>
    <property type="match status" value="1"/>
</dbReference>
<evidence type="ECO:0000313" key="1">
    <source>
        <dbReference type="EMBL" id="MBW4331525.1"/>
    </source>
</evidence>
<dbReference type="PANTHER" id="PTHR43434:SF24">
    <property type="entry name" value="HYDROLASE-RELATED"/>
    <property type="match status" value="1"/>
</dbReference>
<dbReference type="SFLD" id="SFLDS00003">
    <property type="entry name" value="Haloacid_Dehalogenase"/>
    <property type="match status" value="1"/>
</dbReference>